<dbReference type="Gene3D" id="3.30.40.10">
    <property type="entry name" value="Zinc/RING finger domain, C3HC4 (zinc finger)"/>
    <property type="match status" value="1"/>
</dbReference>
<name>A0ABR2KEL5_9EUKA</name>
<keyword evidence="1" id="KW-0853">WD repeat</keyword>
<dbReference type="InterPro" id="IPR011011">
    <property type="entry name" value="Znf_FYVE_PHD"/>
</dbReference>
<proteinExistence type="predicted"/>
<dbReference type="PANTHER" id="PTHR13743">
    <property type="entry name" value="BEIGE/BEACH-RELATED"/>
    <property type="match status" value="1"/>
</dbReference>
<feature type="domain" description="BEACH" evidence="3">
    <location>
        <begin position="2023"/>
        <end position="2324"/>
    </location>
</feature>
<dbReference type="InterPro" id="IPR016024">
    <property type="entry name" value="ARM-type_fold"/>
</dbReference>
<dbReference type="SMART" id="SM01026">
    <property type="entry name" value="Beach"/>
    <property type="match status" value="1"/>
</dbReference>
<dbReference type="SUPFAM" id="SSF81837">
    <property type="entry name" value="BEACH domain"/>
    <property type="match status" value="1"/>
</dbReference>
<dbReference type="SUPFAM" id="SSF57903">
    <property type="entry name" value="FYVE/PHD zinc finger"/>
    <property type="match status" value="1"/>
</dbReference>
<gene>
    <name evidence="4" type="ORF">M9Y10_034094</name>
</gene>
<sequence length="2867" mass="328689">MENNDEEVLISMIDTIELFIQEASTADDSTQCQLLLQTDSFFRKVIKINQESPEFSRLINCIQSFFQLLNSHLAQFLSDKKRSQNLADLLIFFSNSSIISQIANDISAFTTALLLSSELNEENVNNFTEFLHVFFTSPAFPQSFESTDGLISLWKLLMNESKVNIFEKIFSDLQQTINLYFQSTDSEKSKEFFTIVIETTKDIPTSNATRAFQFINDLITASQSKLLIPFIDQGGFKSFNQYIIEHNDPDLLVLYHIFMSMCTSPNVLPKFTDEVHPIFGELIKLFEFHDISEAIQKKAMSLLYNSLSVFPREYCPIQSENIYVIASSIKPDQKESALLLFQMSHYLMTHFDFDITLTIPLFFPFYDYHFFVENNVQNLFEVLKMSEDSFLPFVPLFFSSITKNITPEQFFDLIEKYPTLLEFMDVYVNDNIFDDHLLTLFYSISPLFKERKMYSKVLIQVLMNEERVDFLFKFLTEKEKDFSDSILNEIAQLFCYSKKLRNSPHSINFLNKMNFDHISPSTIFNVVIGLSGKFFNQKLDTFLIQFLKKHDFFNMTKDNIKKLAFGIFQNDSSSSGHLIFPSLLPFCGDDIKIVHSFDKWICGQYGIDLWLSETGQSIDKFPSIESVANCYLLPKHASLLLEYPKVINECCSNSFQDTPCFEFGSNLQNTMISFTLSETVRALSFWFSINELPTEKVRIVSFFNCNLVMENNMMTLNESESCTVAANRWYHVVLIANEKLTTCTGHVNGKQAFQCNLTQDSNNNTYSCFDSDYDEITFSNENSNLNNNNNSAVSKYKMKPCCLKFGNASMNPIQWYIGGAIRVYSQVIQNDTIESLLASGVSNIIKNVKPSESFFITANNFVELFEVINQNLSNRYLSENSRPTISFPFLRHLQNAYNGGQCILNLISKRLENDEDEKENESIGYLLDSLCKMQNLQFTNWKLSVFAVHMSTLFYLRPSLFNENILNNLFSCFSSDINDSVSWDDVLVFIFDFGLFNTSNRGFVISKLFEFVAKCNCDENISSNLLNFIFHVLFFFDKELKDSEYDMLISMIDKYHPTSNQISYMLQARLNFNENLVNPTFQYDKELFEGRLYEKLYDMFIKTVDDKFCDYHLIYILQPSHSIELIGKIVHSITKKKIPSNRVNQIIFFCLSHSEIKESWPILLNLLLTVKSKKLAGQYIESIETLILNSQIDSESLYILVIALSFLSIHVLNQPEEELKSENNFWMNLWIFLYSFTFSNASMFNSDILSSKKVFSSILQLISLGFFTSEKVIFPFCPSIENPEEIMKYSIMSGQPFPSTPGTNLIRANATYKPKSGNDVYSSISRIIPPTYHLPPPYSESTISSHKKMYDISFVNKVLDVNKNKIVTNWHNFIPKQNYSVETALKSTVFKDIINFVVKICSNLKLIDPKSNMKRSASSNSSLSLLDNSSSSSALISIDSSSILIMNDDNNNDDNIDEQADLASQNVTMDFNRFFINIISLTESINTKYSMKLISIFTIEILNHLITKKKTALFILRFICRRISSGWYEREYLLELITNILSVPIKGKEKTMNNILQILIFVSKNIPQENFNGFLKLFNTQSEKIFNSINYELDWFIVLLFDFIYSNKDNQEIIKTTKTFADTLKQSCKRIKDKNVLQMRNEILNGILELNNPSYEPNEYLKKLISEKKEEFITTISKSIVNSLVQDSIYRTTQTAHFYQSMNEFLDVFNTFDVCARSISSIVRFNDRRLLLFDLNCFFRLREKVLTSFPFSDNSTFKEKIITKTVSLLNDPINPTRRFEKSPVIYNIPPFPSVSKNVVSVMPYPLPNFEDILNVLPESLYDLLSIDYLPFEAFVLHQLKPSVLSFSYHFESDEALLFSMVLNFVTREKKAKLKFIGDASILYGVSPLKGVLIIDSKNMYFLEGLKLTNDGCTFKDNINHDMNDIIYEFYISYMDAGYFGQPYIFEGHPLIQIPMSQIILSTPHLWLQKEIAFELNFLLGWAFIIVAKNNDDYLTLSKCLNECVDHNFGKYHIYNKYPSPINNARILRQSIRDVSRLWVDGHISNNTYLLYLNKIAGRSFIDFSQFNVFPWIISDYSTSLYESIPAESFRDLSLPMGQIGPERTPRFQLFFETSKYFYGTHYMHLGVVLFYLFRIDPFCLFSIYFHHGWDHPSRLFSDFAEAWLSAAHVSQNDVKEAVPQLFKCPEFLLNISNLPLTMPESNPPTPQNVENVKLGRWSNNSRDFTRIMSIELESERVSKSINNWIDLIFGVKSRGEPAIEAKNVFPPLCYSDNASTTTNANANANSADERNLIEEEVERKAAEASIINFGQCPRQLFKSSHPIKNKIEPRAHLLSDPRLIFYQSLNCNAFIPSALPANDVYIGSQNIFIAPQNGLVLNSTTTIQFSYDMSSIVSYSNNVYNSISVAKAKFKAKAKTFGRSNQRSNSYIRDESTDDDDTDDEDDSQMRLFFNSTSSSPIMKSFFPASLDETQQLDSSLSSSYQDFSNLVASIDNSSQPKPSPLTMNQGENIGLNQGINSPIQTSSSATIDFASNSRMKVLFKCPDSVDFICKSPDGSLVSLFLKEGSFTVYSLHFEKGEVKGGSKLMWFSTPSSEVITAAISSVHFLAIVVCNDEMKGKRICRFDLGLMIQVDPIEAGFSIQKVVFDDNAATIIACGEEEMAVFTVSGQMIVHQKMNGLIENSDNSEKLNDVPEKVDGENKSMKITAIAVANLEEHIENRFFVTGHVDGFVRFWFLDLNKAKIVLLKDARVCNTQIDLVSIATDDDSCFEANGNALRAIVISSRPISKMFSFEFYASAAKNLRKEYAVRCAICGKRFDEIKQKPNVCYGCHRFFCKDCSLKADKKMCKNCQDLKNKLAEEAKDINGPS</sequence>
<dbReference type="PROSITE" id="PS50197">
    <property type="entry name" value="BEACH"/>
    <property type="match status" value="1"/>
</dbReference>
<dbReference type="InterPro" id="IPR000409">
    <property type="entry name" value="BEACH_dom"/>
</dbReference>
<dbReference type="Gene3D" id="1.10.1540.10">
    <property type="entry name" value="BEACH domain"/>
    <property type="match status" value="1"/>
</dbReference>
<dbReference type="SUPFAM" id="SSF50978">
    <property type="entry name" value="WD40 repeat-like"/>
    <property type="match status" value="1"/>
</dbReference>
<evidence type="ECO:0000259" key="3">
    <source>
        <dbReference type="PROSITE" id="PS50197"/>
    </source>
</evidence>
<evidence type="ECO:0000256" key="1">
    <source>
        <dbReference type="ARBA" id="ARBA00022574"/>
    </source>
</evidence>
<dbReference type="InterPro" id="IPR050865">
    <property type="entry name" value="BEACH_Domain"/>
</dbReference>
<comment type="caution">
    <text evidence="4">The sequence shown here is derived from an EMBL/GenBank/DDBJ whole genome shotgun (WGS) entry which is preliminary data.</text>
</comment>
<accession>A0ABR2KEL5</accession>
<reference evidence="4 5" key="1">
    <citation type="submission" date="2024-04" db="EMBL/GenBank/DDBJ databases">
        <title>Tritrichomonas musculus Genome.</title>
        <authorList>
            <person name="Alves-Ferreira E."/>
            <person name="Grigg M."/>
            <person name="Lorenzi H."/>
            <person name="Galac M."/>
        </authorList>
    </citation>
    <scope>NUCLEOTIDE SEQUENCE [LARGE SCALE GENOMIC DNA]</scope>
    <source>
        <strain evidence="4 5">EAF2021</strain>
    </source>
</reference>
<evidence type="ECO:0000313" key="5">
    <source>
        <dbReference type="Proteomes" id="UP001470230"/>
    </source>
</evidence>
<feature type="region of interest" description="Disordered" evidence="2">
    <location>
        <begin position="2421"/>
        <end position="2444"/>
    </location>
</feature>
<dbReference type="Pfam" id="PF02138">
    <property type="entry name" value="Beach"/>
    <property type="match status" value="1"/>
</dbReference>
<dbReference type="InterPro" id="IPR013083">
    <property type="entry name" value="Znf_RING/FYVE/PHD"/>
</dbReference>
<dbReference type="InterPro" id="IPR036372">
    <property type="entry name" value="BEACH_dom_sf"/>
</dbReference>
<dbReference type="PANTHER" id="PTHR13743:SF123">
    <property type="entry name" value="PROTEIN FAN"/>
    <property type="match status" value="1"/>
</dbReference>
<dbReference type="Proteomes" id="UP001470230">
    <property type="component" value="Unassembled WGS sequence"/>
</dbReference>
<dbReference type="SUPFAM" id="SSF48371">
    <property type="entry name" value="ARM repeat"/>
    <property type="match status" value="1"/>
</dbReference>
<dbReference type="EMBL" id="JAPFFF010000005">
    <property type="protein sequence ID" value="KAK8889348.1"/>
    <property type="molecule type" value="Genomic_DNA"/>
</dbReference>
<feature type="compositionally biased region" description="Acidic residues" evidence="2">
    <location>
        <begin position="2432"/>
        <end position="2443"/>
    </location>
</feature>
<dbReference type="InterPro" id="IPR036322">
    <property type="entry name" value="WD40_repeat_dom_sf"/>
</dbReference>
<dbReference type="CDD" id="cd06071">
    <property type="entry name" value="Beach"/>
    <property type="match status" value="1"/>
</dbReference>
<evidence type="ECO:0000313" key="4">
    <source>
        <dbReference type="EMBL" id="KAK8889348.1"/>
    </source>
</evidence>
<organism evidence="4 5">
    <name type="scientific">Tritrichomonas musculus</name>
    <dbReference type="NCBI Taxonomy" id="1915356"/>
    <lineage>
        <taxon>Eukaryota</taxon>
        <taxon>Metamonada</taxon>
        <taxon>Parabasalia</taxon>
        <taxon>Tritrichomonadida</taxon>
        <taxon>Tritrichomonadidae</taxon>
        <taxon>Tritrichomonas</taxon>
    </lineage>
</organism>
<protein>
    <recommendedName>
        <fullName evidence="3">BEACH domain-containing protein</fullName>
    </recommendedName>
</protein>
<keyword evidence="5" id="KW-1185">Reference proteome</keyword>
<evidence type="ECO:0000256" key="2">
    <source>
        <dbReference type="SAM" id="MobiDB-lite"/>
    </source>
</evidence>